<evidence type="ECO:0000256" key="2">
    <source>
        <dbReference type="ARBA" id="ARBA00022723"/>
    </source>
</evidence>
<dbReference type="GO" id="GO:0046872">
    <property type="term" value="F:metal ion binding"/>
    <property type="evidence" value="ECO:0007669"/>
    <property type="project" value="UniProtKB-KW"/>
</dbReference>
<dbReference type="NCBIfam" id="NF000642">
    <property type="entry name" value="PRK00024.1"/>
    <property type="match status" value="1"/>
</dbReference>
<organism evidence="9">
    <name type="scientific">Mesotoga infera</name>
    <dbReference type="NCBI Taxonomy" id="1236046"/>
    <lineage>
        <taxon>Bacteria</taxon>
        <taxon>Thermotogati</taxon>
        <taxon>Thermotogota</taxon>
        <taxon>Thermotogae</taxon>
        <taxon>Kosmotogales</taxon>
        <taxon>Kosmotogaceae</taxon>
        <taxon>Mesotoga</taxon>
    </lineage>
</organism>
<dbReference type="GO" id="GO:0006508">
    <property type="term" value="P:proteolysis"/>
    <property type="evidence" value="ECO:0007669"/>
    <property type="project" value="UniProtKB-KW"/>
</dbReference>
<dbReference type="PANTHER" id="PTHR30471">
    <property type="entry name" value="DNA REPAIR PROTEIN RADC"/>
    <property type="match status" value="1"/>
</dbReference>
<keyword evidence="1" id="KW-0645">Protease</keyword>
<comment type="caution">
    <text evidence="9">The sequence shown here is derived from an EMBL/GenBank/DDBJ whole genome shotgun (WGS) entry which is preliminary data.</text>
</comment>
<dbReference type="Pfam" id="PF20582">
    <property type="entry name" value="UPF0758_N"/>
    <property type="match status" value="1"/>
</dbReference>
<comment type="similarity">
    <text evidence="6">Belongs to the UPF0758 family.</text>
</comment>
<dbReference type="Pfam" id="PF04002">
    <property type="entry name" value="RadC"/>
    <property type="match status" value="1"/>
</dbReference>
<protein>
    <submittedName>
        <fullName evidence="9">JAB domain-containing protein</fullName>
    </submittedName>
</protein>
<dbReference type="InterPro" id="IPR010994">
    <property type="entry name" value="RuvA_2-like"/>
</dbReference>
<evidence type="ECO:0000256" key="7">
    <source>
        <dbReference type="SAM" id="MobiDB-lite"/>
    </source>
</evidence>
<dbReference type="PANTHER" id="PTHR30471:SF3">
    <property type="entry name" value="UPF0758 PROTEIN YEES-RELATED"/>
    <property type="match status" value="1"/>
</dbReference>
<sequence>MPRERLLKYGAGSLSNSELIAILLRTGAKGKGVVQLSEELLDHYGSLTALLSAEVAELMTAKGLGTAKAVCLKAALELGQRIFREMTEKTKVRLDEPQGVYYLCNDMAFMDRETVRVISLDTKLNYRGLNTVSVGILDSSLLHPREVYKPAISRTAAAIILVHNHPSGDPSPSKEDEGITSKIRDAGETLGIRMLDHVIIGTGKYYSFAAGRVFEAEVADNDPKGRGNEVSKGQHALQESD</sequence>
<reference evidence="9" key="1">
    <citation type="journal article" date="2020" name="mSystems">
        <title>Genome- and Community-Level Interaction Insights into Carbon Utilization and Element Cycling Functions of Hydrothermarchaeota in Hydrothermal Sediment.</title>
        <authorList>
            <person name="Zhou Z."/>
            <person name="Liu Y."/>
            <person name="Xu W."/>
            <person name="Pan J."/>
            <person name="Luo Z.H."/>
            <person name="Li M."/>
        </authorList>
    </citation>
    <scope>NUCLEOTIDE SEQUENCE [LARGE SCALE GENOMIC DNA]</scope>
    <source>
        <strain evidence="9">SpSt-1179</strain>
    </source>
</reference>
<evidence type="ECO:0000256" key="4">
    <source>
        <dbReference type="ARBA" id="ARBA00022833"/>
    </source>
</evidence>
<dbReference type="SUPFAM" id="SSF47781">
    <property type="entry name" value="RuvA domain 2-like"/>
    <property type="match status" value="1"/>
</dbReference>
<dbReference type="InterPro" id="IPR025657">
    <property type="entry name" value="RadC_JAB"/>
</dbReference>
<accession>A0A7C1CUR6</accession>
<proteinExistence type="inferred from homology"/>
<evidence type="ECO:0000259" key="8">
    <source>
        <dbReference type="PROSITE" id="PS50249"/>
    </source>
</evidence>
<keyword evidence="5" id="KW-0482">Metalloprotease</keyword>
<feature type="domain" description="MPN" evidence="8">
    <location>
        <begin position="92"/>
        <end position="214"/>
    </location>
</feature>
<dbReference type="EMBL" id="DSBT01000046">
    <property type="protein sequence ID" value="HDP76830.1"/>
    <property type="molecule type" value="Genomic_DNA"/>
</dbReference>
<evidence type="ECO:0000256" key="6">
    <source>
        <dbReference type="RuleBase" id="RU003797"/>
    </source>
</evidence>
<dbReference type="InterPro" id="IPR046778">
    <property type="entry name" value="UPF0758_N"/>
</dbReference>
<dbReference type="CDD" id="cd08071">
    <property type="entry name" value="MPN_DUF2466"/>
    <property type="match status" value="1"/>
</dbReference>
<name>A0A7C1CUR6_9BACT</name>
<dbReference type="GO" id="GO:0008237">
    <property type="term" value="F:metallopeptidase activity"/>
    <property type="evidence" value="ECO:0007669"/>
    <property type="project" value="UniProtKB-KW"/>
</dbReference>
<keyword evidence="2" id="KW-0479">Metal-binding</keyword>
<evidence type="ECO:0000256" key="3">
    <source>
        <dbReference type="ARBA" id="ARBA00022801"/>
    </source>
</evidence>
<keyword evidence="4" id="KW-0862">Zinc</keyword>
<dbReference type="Proteomes" id="UP000886198">
    <property type="component" value="Unassembled WGS sequence"/>
</dbReference>
<dbReference type="NCBIfam" id="TIGR00608">
    <property type="entry name" value="radc"/>
    <property type="match status" value="1"/>
</dbReference>
<dbReference type="Gene3D" id="3.40.140.10">
    <property type="entry name" value="Cytidine Deaminase, domain 2"/>
    <property type="match status" value="1"/>
</dbReference>
<keyword evidence="3" id="KW-0378">Hydrolase</keyword>
<dbReference type="PROSITE" id="PS50249">
    <property type="entry name" value="MPN"/>
    <property type="match status" value="1"/>
</dbReference>
<dbReference type="Gene3D" id="1.10.150.20">
    <property type="entry name" value="5' to 3' exonuclease, C-terminal subdomain"/>
    <property type="match status" value="1"/>
</dbReference>
<evidence type="ECO:0000256" key="1">
    <source>
        <dbReference type="ARBA" id="ARBA00022670"/>
    </source>
</evidence>
<dbReference type="AlphaFoldDB" id="A0A7C1CUR6"/>
<dbReference type="InterPro" id="IPR001405">
    <property type="entry name" value="UPF0758"/>
</dbReference>
<evidence type="ECO:0000256" key="5">
    <source>
        <dbReference type="ARBA" id="ARBA00023049"/>
    </source>
</evidence>
<evidence type="ECO:0000313" key="9">
    <source>
        <dbReference type="EMBL" id="HDP76830.1"/>
    </source>
</evidence>
<dbReference type="InterPro" id="IPR020891">
    <property type="entry name" value="UPF0758_CS"/>
</dbReference>
<dbReference type="InterPro" id="IPR037518">
    <property type="entry name" value="MPN"/>
</dbReference>
<gene>
    <name evidence="9" type="ORF">ENN47_01330</name>
</gene>
<feature type="region of interest" description="Disordered" evidence="7">
    <location>
        <begin position="219"/>
        <end position="241"/>
    </location>
</feature>
<dbReference type="PROSITE" id="PS01302">
    <property type="entry name" value="UPF0758"/>
    <property type="match status" value="1"/>
</dbReference>